<keyword evidence="2" id="KW-1185">Reference proteome</keyword>
<dbReference type="STRING" id="1231336.L248_2724"/>
<accession>U4TPH5</accession>
<gene>
    <name evidence="1" type="ORF">L248_2724</name>
</gene>
<dbReference type="AlphaFoldDB" id="U4TPH5"/>
<protein>
    <submittedName>
        <fullName evidence="1">Uncharacterized protein</fullName>
    </submittedName>
</protein>
<evidence type="ECO:0000313" key="1">
    <source>
        <dbReference type="EMBL" id="ERL65325.1"/>
    </source>
</evidence>
<reference evidence="2" key="1">
    <citation type="journal article" date="2013" name="Genome Announc.">
        <title>Whole-Genome Sequencing of Lactobacillus shenzhenensis Strain LY-73T.</title>
        <authorList>
            <person name="Lin Z."/>
            <person name="Liu Z."/>
            <person name="Yang R."/>
            <person name="Zou Y."/>
            <person name="Wan D."/>
            <person name="Chen J."/>
            <person name="Guo M."/>
            <person name="Zhao J."/>
            <person name="Fang C."/>
            <person name="Yang R."/>
            <person name="Liu F."/>
        </authorList>
    </citation>
    <scope>NUCLEOTIDE SEQUENCE [LARGE SCALE GENOMIC DNA]</scope>
    <source>
        <strain evidence="2">LY-73</strain>
    </source>
</reference>
<proteinExistence type="predicted"/>
<evidence type="ECO:0000313" key="2">
    <source>
        <dbReference type="Proteomes" id="UP000030647"/>
    </source>
</evidence>
<organism evidence="1 2">
    <name type="scientific">Schleiferilactobacillus shenzhenensis LY-73</name>
    <dbReference type="NCBI Taxonomy" id="1231336"/>
    <lineage>
        <taxon>Bacteria</taxon>
        <taxon>Bacillati</taxon>
        <taxon>Bacillota</taxon>
        <taxon>Bacilli</taxon>
        <taxon>Lactobacillales</taxon>
        <taxon>Lactobacillaceae</taxon>
        <taxon>Schleiferilactobacillus</taxon>
    </lineage>
</organism>
<dbReference type="HOGENOM" id="CLU_1667187_0_0_9"/>
<dbReference type="Proteomes" id="UP000030647">
    <property type="component" value="Unassembled WGS sequence"/>
</dbReference>
<dbReference type="EMBL" id="KI271587">
    <property type="protein sequence ID" value="ERL65325.1"/>
    <property type="molecule type" value="Genomic_DNA"/>
</dbReference>
<name>U4TPH5_9LACO</name>
<dbReference type="PROSITE" id="PS51257">
    <property type="entry name" value="PROKAR_LIPOPROTEIN"/>
    <property type="match status" value="1"/>
</dbReference>
<sequence length="158" mass="17291">MVIMRIHNAKWLLLIVVSGLVLGLAGCRAISQRLAGYEPVQVAFSYGQQSFTGMTAQGTKPKMVFPLTDKTVTISVSHLSAGYKYEVAMDTEAKELFRAYGDSPPAGVQSMGTTAEVSQSDPKSNQFLKPGKFTLTVRVINRKTNKTIETVTIPYTIR</sequence>